<dbReference type="AlphaFoldDB" id="A0A250X990"/>
<dbReference type="OrthoDB" id="522140at2759"/>
<accession>A0A250X990</accession>
<evidence type="ECO:0000313" key="1">
    <source>
        <dbReference type="EMBL" id="GAX79638.1"/>
    </source>
</evidence>
<name>A0A250X990_9CHLO</name>
<evidence type="ECO:0000313" key="2">
    <source>
        <dbReference type="Proteomes" id="UP000232323"/>
    </source>
</evidence>
<protein>
    <submittedName>
        <fullName evidence="1">Uncharacterized protein</fullName>
    </submittedName>
</protein>
<organism evidence="1 2">
    <name type="scientific">Chlamydomonas eustigma</name>
    <dbReference type="NCBI Taxonomy" id="1157962"/>
    <lineage>
        <taxon>Eukaryota</taxon>
        <taxon>Viridiplantae</taxon>
        <taxon>Chlorophyta</taxon>
        <taxon>core chlorophytes</taxon>
        <taxon>Chlorophyceae</taxon>
        <taxon>CS clade</taxon>
        <taxon>Chlamydomonadales</taxon>
        <taxon>Chlamydomonadaceae</taxon>
        <taxon>Chlamydomonas</taxon>
    </lineage>
</organism>
<reference evidence="1 2" key="1">
    <citation type="submission" date="2017-08" db="EMBL/GenBank/DDBJ databases">
        <title>Acidophilic green algal genome provides insights into adaptation to an acidic environment.</title>
        <authorList>
            <person name="Hirooka S."/>
            <person name="Hirose Y."/>
            <person name="Kanesaki Y."/>
            <person name="Higuchi S."/>
            <person name="Fujiwara T."/>
            <person name="Onuma R."/>
            <person name="Era A."/>
            <person name="Ohbayashi R."/>
            <person name="Uzuka A."/>
            <person name="Nozaki H."/>
            <person name="Yoshikawa H."/>
            <person name="Miyagishima S.Y."/>
        </authorList>
    </citation>
    <scope>NUCLEOTIDE SEQUENCE [LARGE SCALE GENOMIC DNA]</scope>
    <source>
        <strain evidence="1 2">NIES-2499</strain>
    </source>
</reference>
<gene>
    <name evidence="1" type="ORF">CEUSTIGMA_g7079.t1</name>
</gene>
<comment type="caution">
    <text evidence="1">The sequence shown here is derived from an EMBL/GenBank/DDBJ whole genome shotgun (WGS) entry which is preliminary data.</text>
</comment>
<dbReference type="EMBL" id="BEGY01000044">
    <property type="protein sequence ID" value="GAX79638.1"/>
    <property type="molecule type" value="Genomic_DNA"/>
</dbReference>
<sequence length="139" mass="14749">MLTGPSVEVRKSCPTCFYSWVDKYGKNECPKCLRPLRGSAAVPRRAPGEVSTFKSKASDACESLSGSCSKGGPHAWKFGKCSKCGRGEGYGKAAERTSPTSPFGNTTVKPIPGGACADGRMHIFKFSKCTKCGKSELAK</sequence>
<keyword evidence="2" id="KW-1185">Reference proteome</keyword>
<dbReference type="Proteomes" id="UP000232323">
    <property type="component" value="Unassembled WGS sequence"/>
</dbReference>
<proteinExistence type="predicted"/>